<dbReference type="InterPro" id="IPR051536">
    <property type="entry name" value="UDG_Type-4/5"/>
</dbReference>
<feature type="domain" description="Uracil-DNA glycosylase-like" evidence="8">
    <location>
        <begin position="37"/>
        <end position="192"/>
    </location>
</feature>
<evidence type="ECO:0000256" key="5">
    <source>
        <dbReference type="ARBA" id="ARBA00023004"/>
    </source>
</evidence>
<keyword evidence="3" id="KW-0227">DNA damage</keyword>
<keyword evidence="7" id="KW-0234">DNA repair</keyword>
<keyword evidence="6" id="KW-0411">Iron-sulfur</keyword>
<dbReference type="CDD" id="cd10030">
    <property type="entry name" value="UDG-F4_TTUDGA_SPO1dp_like"/>
    <property type="match status" value="1"/>
</dbReference>
<dbReference type="Proteomes" id="UP001595979">
    <property type="component" value="Unassembled WGS sequence"/>
</dbReference>
<name>A0ABW1DHF5_9DEIO</name>
<comment type="caution">
    <text evidence="9">The sequence shown here is derived from an EMBL/GenBank/DDBJ whole genome shotgun (WGS) entry which is preliminary data.</text>
</comment>
<organism evidence="9 10">
    <name type="scientific">Deinococcus petrolearius</name>
    <dbReference type="NCBI Taxonomy" id="1751295"/>
    <lineage>
        <taxon>Bacteria</taxon>
        <taxon>Thermotogati</taxon>
        <taxon>Deinococcota</taxon>
        <taxon>Deinococci</taxon>
        <taxon>Deinococcales</taxon>
        <taxon>Deinococcaceae</taxon>
        <taxon>Deinococcus</taxon>
    </lineage>
</organism>
<dbReference type="PANTHER" id="PTHR33693">
    <property type="entry name" value="TYPE-5 URACIL-DNA GLYCOSYLASE"/>
    <property type="match status" value="1"/>
</dbReference>
<reference evidence="10" key="1">
    <citation type="journal article" date="2019" name="Int. J. Syst. Evol. Microbiol.">
        <title>The Global Catalogue of Microorganisms (GCM) 10K type strain sequencing project: providing services to taxonomists for standard genome sequencing and annotation.</title>
        <authorList>
            <consortium name="The Broad Institute Genomics Platform"/>
            <consortium name="The Broad Institute Genome Sequencing Center for Infectious Disease"/>
            <person name="Wu L."/>
            <person name="Ma J."/>
        </authorList>
    </citation>
    <scope>NUCLEOTIDE SEQUENCE [LARGE SCALE GENOMIC DNA]</scope>
    <source>
        <strain evidence="10">CGMCC 1.15053</strain>
    </source>
</reference>
<dbReference type="InterPro" id="IPR005122">
    <property type="entry name" value="Uracil-DNA_glycosylase-like"/>
</dbReference>
<accession>A0ABW1DHF5</accession>
<keyword evidence="1" id="KW-0004">4Fe-4S</keyword>
<dbReference type="SMART" id="SM00986">
    <property type="entry name" value="UDG"/>
    <property type="match status" value="1"/>
</dbReference>
<keyword evidence="10" id="KW-1185">Reference proteome</keyword>
<evidence type="ECO:0000256" key="1">
    <source>
        <dbReference type="ARBA" id="ARBA00022485"/>
    </source>
</evidence>
<dbReference type="RefSeq" id="WP_380047953.1">
    <property type="nucleotide sequence ID" value="NZ_JBHSOH010000006.1"/>
</dbReference>
<dbReference type="SMART" id="SM00987">
    <property type="entry name" value="UreE_C"/>
    <property type="match status" value="1"/>
</dbReference>
<keyword evidence="9" id="KW-0326">Glycosidase</keyword>
<evidence type="ECO:0000256" key="4">
    <source>
        <dbReference type="ARBA" id="ARBA00022801"/>
    </source>
</evidence>
<dbReference type="SUPFAM" id="SSF52141">
    <property type="entry name" value="Uracil-DNA glycosylase-like"/>
    <property type="match status" value="1"/>
</dbReference>
<keyword evidence="2" id="KW-0479">Metal-binding</keyword>
<dbReference type="GO" id="GO:0004844">
    <property type="term" value="F:uracil DNA N-glycosylase activity"/>
    <property type="evidence" value="ECO:0007669"/>
    <property type="project" value="UniProtKB-EC"/>
</dbReference>
<evidence type="ECO:0000313" key="9">
    <source>
        <dbReference type="EMBL" id="MFC5848168.1"/>
    </source>
</evidence>
<proteinExistence type="predicted"/>
<dbReference type="EMBL" id="JBHSOH010000006">
    <property type="protein sequence ID" value="MFC5848168.1"/>
    <property type="molecule type" value="Genomic_DNA"/>
</dbReference>
<gene>
    <name evidence="9" type="ORF">ACFPQ6_07570</name>
</gene>
<dbReference type="EC" id="3.2.2.27" evidence="9"/>
<dbReference type="Gene3D" id="3.40.470.10">
    <property type="entry name" value="Uracil-DNA glycosylase-like domain"/>
    <property type="match status" value="1"/>
</dbReference>
<evidence type="ECO:0000256" key="7">
    <source>
        <dbReference type="ARBA" id="ARBA00023204"/>
    </source>
</evidence>
<keyword evidence="5" id="KW-0408">Iron</keyword>
<evidence type="ECO:0000259" key="8">
    <source>
        <dbReference type="SMART" id="SM00986"/>
    </source>
</evidence>
<evidence type="ECO:0000256" key="2">
    <source>
        <dbReference type="ARBA" id="ARBA00022723"/>
    </source>
</evidence>
<evidence type="ECO:0000256" key="3">
    <source>
        <dbReference type="ARBA" id="ARBA00022763"/>
    </source>
</evidence>
<dbReference type="PANTHER" id="PTHR33693:SF1">
    <property type="entry name" value="TYPE-4 URACIL-DNA GLYCOSYLASE"/>
    <property type="match status" value="1"/>
</dbReference>
<sequence length="220" mass="22700">MTASPSLPELLATNRACVACTLRPGCAGPVPGEWAGSVQGHSGGLLLVGEAPGPEEDRQGRPFVGRAGEGLRTLLAGAGLARAPLFLTTLVKCRPPAHRPPSPAEVQTCAARWLRPQLAALRPHVVLTLGNAATRHLLGTGPGDTGITRLRGRWQRAPLAHGAAALLLPSLHPATAAHDEARLPGGAWDLLAGDLAEAAAVWRGEREARPAAPPAPPSLF</sequence>
<keyword evidence="4 9" id="KW-0378">Hydrolase</keyword>
<evidence type="ECO:0000313" key="10">
    <source>
        <dbReference type="Proteomes" id="UP001595979"/>
    </source>
</evidence>
<protein>
    <submittedName>
        <fullName evidence="9">Uracil-DNA glycosylase</fullName>
        <ecNumber evidence="9">3.2.2.27</ecNumber>
    </submittedName>
</protein>
<evidence type="ECO:0000256" key="6">
    <source>
        <dbReference type="ARBA" id="ARBA00023014"/>
    </source>
</evidence>
<dbReference type="InterPro" id="IPR036895">
    <property type="entry name" value="Uracil-DNA_glycosylase-like_sf"/>
</dbReference>
<dbReference type="Pfam" id="PF03167">
    <property type="entry name" value="UDG"/>
    <property type="match status" value="1"/>
</dbReference>